<accession>A0ABT8G9Y2</accession>
<keyword evidence="1" id="KW-0472">Membrane</keyword>
<reference evidence="2" key="1">
    <citation type="submission" date="2023-06" db="EMBL/GenBank/DDBJ databases">
        <title>Sysu t00192.</title>
        <authorList>
            <person name="Gao L."/>
            <person name="Fang B.-Z."/>
            <person name="Li W.-J."/>
        </authorList>
    </citation>
    <scope>NUCLEOTIDE SEQUENCE</scope>
    <source>
        <strain evidence="2">SYSU T00192</strain>
    </source>
</reference>
<organism evidence="2 3">
    <name type="scientific">Demequina litoralis</name>
    <dbReference type="NCBI Taxonomy" id="3051660"/>
    <lineage>
        <taxon>Bacteria</taxon>
        <taxon>Bacillati</taxon>
        <taxon>Actinomycetota</taxon>
        <taxon>Actinomycetes</taxon>
        <taxon>Micrococcales</taxon>
        <taxon>Demequinaceae</taxon>
        <taxon>Demequina</taxon>
    </lineage>
</organism>
<evidence type="ECO:0000313" key="2">
    <source>
        <dbReference type="EMBL" id="MDN4475943.1"/>
    </source>
</evidence>
<gene>
    <name evidence="2" type="ORF">QQX09_08760</name>
</gene>
<dbReference type="Proteomes" id="UP001172728">
    <property type="component" value="Unassembled WGS sequence"/>
</dbReference>
<keyword evidence="1" id="KW-1133">Transmembrane helix</keyword>
<keyword evidence="1" id="KW-0812">Transmembrane</keyword>
<dbReference type="EMBL" id="JAUHPW010000006">
    <property type="protein sequence ID" value="MDN4475943.1"/>
    <property type="molecule type" value="Genomic_DNA"/>
</dbReference>
<sequence>MSAPVDRPRDSAPFRKGAPTRRAALAGIVLAAVALAAVGVAAVWERPARVPTYEASAWTGDAVAVADYAQVAPHGLFAACPTATLGDGSTAGLLLVDGWSAAIPGIGVGGGGSVAYLRGPDGLALPDGFDLGGEPIMGRVLEAADPADRSLAESWTAACGEVDAVVLVAPGSSVHFPTLMN</sequence>
<proteinExistence type="predicted"/>
<dbReference type="RefSeq" id="WP_301133564.1">
    <property type="nucleotide sequence ID" value="NZ_JAUHPW010000006.1"/>
</dbReference>
<comment type="caution">
    <text evidence="2">The sequence shown here is derived from an EMBL/GenBank/DDBJ whole genome shotgun (WGS) entry which is preliminary data.</text>
</comment>
<protein>
    <submittedName>
        <fullName evidence="2">Uncharacterized protein</fullName>
    </submittedName>
</protein>
<name>A0ABT8G9Y2_9MICO</name>
<evidence type="ECO:0000256" key="1">
    <source>
        <dbReference type="SAM" id="Phobius"/>
    </source>
</evidence>
<evidence type="ECO:0000313" key="3">
    <source>
        <dbReference type="Proteomes" id="UP001172728"/>
    </source>
</evidence>
<feature type="transmembrane region" description="Helical" evidence="1">
    <location>
        <begin position="23"/>
        <end position="44"/>
    </location>
</feature>
<keyword evidence="3" id="KW-1185">Reference proteome</keyword>